<dbReference type="InterPro" id="IPR009097">
    <property type="entry name" value="Cyclic_Pdiesterase"/>
</dbReference>
<evidence type="ECO:0000313" key="1">
    <source>
        <dbReference type="EMBL" id="MFC4062821.1"/>
    </source>
</evidence>
<dbReference type="Proteomes" id="UP001595850">
    <property type="component" value="Unassembled WGS sequence"/>
</dbReference>
<comment type="caution">
    <text evidence="1">The sequence shown here is derived from an EMBL/GenBank/DDBJ whole genome shotgun (WGS) entry which is preliminary data.</text>
</comment>
<dbReference type="EMBL" id="JBHSBM010000062">
    <property type="protein sequence ID" value="MFC4062821.1"/>
    <property type="molecule type" value="Genomic_DNA"/>
</dbReference>
<dbReference type="Gene3D" id="3.90.1140.10">
    <property type="entry name" value="Cyclic phosphodiesterase"/>
    <property type="match status" value="1"/>
</dbReference>
<organism evidence="1 2">
    <name type="scientific">Planomonospora corallina</name>
    <dbReference type="NCBI Taxonomy" id="1806052"/>
    <lineage>
        <taxon>Bacteria</taxon>
        <taxon>Bacillati</taxon>
        <taxon>Actinomycetota</taxon>
        <taxon>Actinomycetes</taxon>
        <taxon>Streptosporangiales</taxon>
        <taxon>Streptosporangiaceae</taxon>
        <taxon>Planomonospora</taxon>
    </lineage>
</organism>
<evidence type="ECO:0000313" key="2">
    <source>
        <dbReference type="Proteomes" id="UP001595850"/>
    </source>
</evidence>
<proteinExistence type="predicted"/>
<gene>
    <name evidence="1" type="ORF">ACFOWE_31405</name>
</gene>
<sequence length="179" mass="19344">MIDERYPSVMVAALELYLDPAAEKRIRTLWDALAQAGVQSMRELLKGRHRPHVSLVGARELDGPAVAAALAGVEAAPPLELRFDFVGQFLGRVLWLGPVPTAELLAHHAAVHDRLAAAGIEGFDVYRPGNWVPHCTLSMRVPHPALPGAIRLCMDFLPIRATVAGAAVADHAKDLFTPL</sequence>
<dbReference type="PANTHER" id="PTHR36039">
    <property type="match status" value="1"/>
</dbReference>
<keyword evidence="1" id="KW-0436">Ligase</keyword>
<dbReference type="GO" id="GO:0016874">
    <property type="term" value="F:ligase activity"/>
    <property type="evidence" value="ECO:0007669"/>
    <property type="project" value="UniProtKB-KW"/>
</dbReference>
<name>A0ABV8IH09_9ACTN</name>
<dbReference type="Pfam" id="PF13563">
    <property type="entry name" value="2_5_RNA_ligase2"/>
    <property type="match status" value="1"/>
</dbReference>
<protein>
    <submittedName>
        <fullName evidence="1">2'-5' RNA ligase family protein</fullName>
    </submittedName>
</protein>
<keyword evidence="2" id="KW-1185">Reference proteome</keyword>
<dbReference type="RefSeq" id="WP_377294282.1">
    <property type="nucleotide sequence ID" value="NZ_JBHSBM010000062.1"/>
</dbReference>
<accession>A0ABV8IH09</accession>
<dbReference type="SUPFAM" id="SSF55144">
    <property type="entry name" value="LigT-like"/>
    <property type="match status" value="1"/>
</dbReference>
<reference evidence="2" key="1">
    <citation type="journal article" date="2019" name="Int. J. Syst. Evol. Microbiol.">
        <title>The Global Catalogue of Microorganisms (GCM) 10K type strain sequencing project: providing services to taxonomists for standard genome sequencing and annotation.</title>
        <authorList>
            <consortium name="The Broad Institute Genomics Platform"/>
            <consortium name="The Broad Institute Genome Sequencing Center for Infectious Disease"/>
            <person name="Wu L."/>
            <person name="Ma J."/>
        </authorList>
    </citation>
    <scope>NUCLEOTIDE SEQUENCE [LARGE SCALE GENOMIC DNA]</scope>
    <source>
        <strain evidence="2">TBRC 4489</strain>
    </source>
</reference>
<dbReference type="PANTHER" id="PTHR36039:SF2">
    <property type="entry name" value="RNA LIGASE_CYCLIC NUCLEOTIDE PHOSPHODIESTERASE FAMILY PROTEIN"/>
    <property type="match status" value="1"/>
</dbReference>